<dbReference type="InterPro" id="IPR044051">
    <property type="entry name" value="Prophage_tail_N"/>
</dbReference>
<dbReference type="RefSeq" id="WP_185543619.1">
    <property type="nucleotide sequence ID" value="NZ_JAARXV010000005.1"/>
</dbReference>
<name>A0AB73HB68_LISIO</name>
<dbReference type="Pfam" id="PF06605">
    <property type="entry name" value="Prophage_tail"/>
    <property type="match status" value="1"/>
</dbReference>
<evidence type="ECO:0000313" key="3">
    <source>
        <dbReference type="EMBL" id="MBC2142841.1"/>
    </source>
</evidence>
<dbReference type="AlphaFoldDB" id="A0AB73HB68"/>
<feature type="domain" description="Tail spike" evidence="1">
    <location>
        <begin position="91"/>
        <end position="331"/>
    </location>
</feature>
<comment type="caution">
    <text evidence="3">The sequence shown here is derived from an EMBL/GenBank/DDBJ whole genome shotgun (WGS) entry which is preliminary data.</text>
</comment>
<dbReference type="EMBL" id="JAARXV010000005">
    <property type="protein sequence ID" value="MBC2142841.1"/>
    <property type="molecule type" value="Genomic_DNA"/>
</dbReference>
<proteinExistence type="predicted"/>
<sequence length="341" mass="39662">MIDIILRNHEKSFEEILTGIDKSSFIEKRDENNTWEIDFTISRTIRNYLTFDMLTFECSIFLNNQEFIVKKATCSALGDKVTKSIIATHVYYTIQDGFQYNTITGTLSVNDCLSHIFSAGSRGFTYEVIDKNNILEKVEQENFGNSNYLQLINEVIEDYKLVVLPENKHLVFFPQEDYGVRIENPIRYNYNTDNLNLEIDTFSLRTQIKGFGKKKEDDSYYFLPITYTSSEAEKWGIRIQTPVEDDRYTSQGNMLRRLRLDLQDYPATTISTNLKLSYDVNLGDFVMLIYEPLAIEYDVKIVGFTKYWLCDKPPEITLSNNKMMTKNIIASLFKKINGGIK</sequence>
<dbReference type="Gene3D" id="3.55.50.40">
    <property type="match status" value="1"/>
</dbReference>
<feature type="domain" description="Prophage endopeptidase tail N-terminal" evidence="2">
    <location>
        <begin position="4"/>
        <end position="89"/>
    </location>
</feature>
<gene>
    <name evidence="3" type="ORF">HCA89_11005</name>
</gene>
<evidence type="ECO:0000259" key="2">
    <source>
        <dbReference type="Pfam" id="PF18994"/>
    </source>
</evidence>
<evidence type="ECO:0008006" key="5">
    <source>
        <dbReference type="Google" id="ProtNLM"/>
    </source>
</evidence>
<dbReference type="Pfam" id="PF18994">
    <property type="entry name" value="Prophage_tailD1"/>
    <property type="match status" value="1"/>
</dbReference>
<protein>
    <recommendedName>
        <fullName evidence="5">Phage tail protein</fullName>
    </recommendedName>
</protein>
<dbReference type="Proteomes" id="UP000552309">
    <property type="component" value="Unassembled WGS sequence"/>
</dbReference>
<accession>A0AB73HB68</accession>
<evidence type="ECO:0000259" key="1">
    <source>
        <dbReference type="Pfam" id="PF06605"/>
    </source>
</evidence>
<dbReference type="InterPro" id="IPR010572">
    <property type="entry name" value="Tail_dom"/>
</dbReference>
<reference evidence="3 4" key="1">
    <citation type="submission" date="2020-03" db="EMBL/GenBank/DDBJ databases">
        <title>Soil Listeria distribution.</title>
        <authorList>
            <person name="Liao J."/>
            <person name="Wiedmann M."/>
        </authorList>
    </citation>
    <scope>NUCLEOTIDE SEQUENCE [LARGE SCALE GENOMIC DNA]</scope>
    <source>
        <strain evidence="3 4">FSL L7-0297</strain>
    </source>
</reference>
<evidence type="ECO:0000313" key="4">
    <source>
        <dbReference type="Proteomes" id="UP000552309"/>
    </source>
</evidence>
<dbReference type="Gene3D" id="6.20.110.10">
    <property type="match status" value="1"/>
</dbReference>
<organism evidence="3 4">
    <name type="scientific">Listeria innocua</name>
    <dbReference type="NCBI Taxonomy" id="1642"/>
    <lineage>
        <taxon>Bacteria</taxon>
        <taxon>Bacillati</taxon>
        <taxon>Bacillota</taxon>
        <taxon>Bacilli</taxon>
        <taxon>Bacillales</taxon>
        <taxon>Listeriaceae</taxon>
        <taxon>Listeria</taxon>
    </lineage>
</organism>